<evidence type="ECO:0000256" key="8">
    <source>
        <dbReference type="SAM" id="Phobius"/>
    </source>
</evidence>
<dbReference type="PANTHER" id="PTHR37937:SF1">
    <property type="entry name" value="CONJUGATIVE TRANSFER: DNA TRANSPORT"/>
    <property type="match status" value="1"/>
</dbReference>
<dbReference type="AlphaFoldDB" id="A0A4R5DFE9"/>
<dbReference type="InterPro" id="IPR003688">
    <property type="entry name" value="TraG/VirD4"/>
</dbReference>
<feature type="region of interest" description="Disordered" evidence="7">
    <location>
        <begin position="480"/>
        <end position="501"/>
    </location>
</feature>
<protein>
    <submittedName>
        <fullName evidence="9">Uncharacterized protein</fullName>
    </submittedName>
</protein>
<keyword evidence="4 8" id="KW-0812">Transmembrane</keyword>
<evidence type="ECO:0000313" key="10">
    <source>
        <dbReference type="Proteomes" id="UP000294850"/>
    </source>
</evidence>
<evidence type="ECO:0000256" key="3">
    <source>
        <dbReference type="ARBA" id="ARBA00022475"/>
    </source>
</evidence>
<accession>A0A4R5DFE9</accession>
<comment type="similarity">
    <text evidence="2">Belongs to the VirD4/TraG family.</text>
</comment>
<dbReference type="RefSeq" id="WP_131962135.1">
    <property type="nucleotide sequence ID" value="NZ_SMFL01000020.1"/>
</dbReference>
<dbReference type="GO" id="GO:0005886">
    <property type="term" value="C:plasma membrane"/>
    <property type="evidence" value="ECO:0007669"/>
    <property type="project" value="UniProtKB-SubCell"/>
</dbReference>
<evidence type="ECO:0000256" key="5">
    <source>
        <dbReference type="ARBA" id="ARBA00022989"/>
    </source>
</evidence>
<dbReference type="Proteomes" id="UP000294850">
    <property type="component" value="Unassembled WGS sequence"/>
</dbReference>
<organism evidence="9 10">
    <name type="scientific">Dyadobacter psychrotolerans</name>
    <dbReference type="NCBI Taxonomy" id="2541721"/>
    <lineage>
        <taxon>Bacteria</taxon>
        <taxon>Pseudomonadati</taxon>
        <taxon>Bacteroidota</taxon>
        <taxon>Cytophagia</taxon>
        <taxon>Cytophagales</taxon>
        <taxon>Spirosomataceae</taxon>
        <taxon>Dyadobacter</taxon>
    </lineage>
</organism>
<dbReference type="InterPro" id="IPR051539">
    <property type="entry name" value="T4SS-coupling_protein"/>
</dbReference>
<comment type="caution">
    <text evidence="9">The sequence shown here is derived from an EMBL/GenBank/DDBJ whole genome shotgun (WGS) entry which is preliminary data.</text>
</comment>
<dbReference type="OrthoDB" id="102453at2"/>
<name>A0A4R5DFE9_9BACT</name>
<proteinExistence type="inferred from homology"/>
<keyword evidence="10" id="KW-1185">Reference proteome</keyword>
<feature type="transmembrane region" description="Helical" evidence="8">
    <location>
        <begin position="6"/>
        <end position="26"/>
    </location>
</feature>
<dbReference type="CDD" id="cd01127">
    <property type="entry name" value="TrwB_TraG_TraD_VirD4"/>
    <property type="match status" value="1"/>
</dbReference>
<reference evidence="9 10" key="1">
    <citation type="submission" date="2019-03" db="EMBL/GenBank/DDBJ databases">
        <title>Dyadobacter AR-3-6 sp. nov., isolated from arctic soil.</title>
        <authorList>
            <person name="Chaudhary D.K."/>
        </authorList>
    </citation>
    <scope>NUCLEOTIDE SEQUENCE [LARGE SCALE GENOMIC DNA]</scope>
    <source>
        <strain evidence="9 10">AR-3-6</strain>
    </source>
</reference>
<evidence type="ECO:0000313" key="9">
    <source>
        <dbReference type="EMBL" id="TDE09365.1"/>
    </source>
</evidence>
<evidence type="ECO:0000256" key="1">
    <source>
        <dbReference type="ARBA" id="ARBA00004651"/>
    </source>
</evidence>
<dbReference type="PANTHER" id="PTHR37937">
    <property type="entry name" value="CONJUGATIVE TRANSFER: DNA TRANSPORT"/>
    <property type="match status" value="1"/>
</dbReference>
<keyword evidence="3" id="KW-1003">Cell membrane</keyword>
<evidence type="ECO:0000256" key="6">
    <source>
        <dbReference type="ARBA" id="ARBA00023136"/>
    </source>
</evidence>
<dbReference type="Gene3D" id="3.40.50.300">
    <property type="entry name" value="P-loop containing nucleotide triphosphate hydrolases"/>
    <property type="match status" value="1"/>
</dbReference>
<dbReference type="Pfam" id="PF02534">
    <property type="entry name" value="T4SS-DNA_transf"/>
    <property type="match status" value="1"/>
</dbReference>
<keyword evidence="5 8" id="KW-1133">Transmembrane helix</keyword>
<comment type="subcellular location">
    <subcellularLocation>
        <location evidence="1">Cell membrane</location>
        <topology evidence="1">Multi-pass membrane protein</topology>
    </subcellularLocation>
</comment>
<gene>
    <name evidence="9" type="ORF">E0F88_30555</name>
</gene>
<keyword evidence="6 8" id="KW-0472">Membrane</keyword>
<evidence type="ECO:0000256" key="4">
    <source>
        <dbReference type="ARBA" id="ARBA00022692"/>
    </source>
</evidence>
<dbReference type="SUPFAM" id="SSF52540">
    <property type="entry name" value="P-loop containing nucleoside triphosphate hydrolases"/>
    <property type="match status" value="1"/>
</dbReference>
<dbReference type="InterPro" id="IPR027417">
    <property type="entry name" value="P-loop_NTPase"/>
</dbReference>
<evidence type="ECO:0000256" key="7">
    <source>
        <dbReference type="SAM" id="MobiDB-lite"/>
    </source>
</evidence>
<evidence type="ECO:0000256" key="2">
    <source>
        <dbReference type="ARBA" id="ARBA00008806"/>
    </source>
</evidence>
<feature type="transmembrane region" description="Helical" evidence="8">
    <location>
        <begin position="60"/>
        <end position="80"/>
    </location>
</feature>
<sequence>MANVFFFLVVPFFMGLALHWLLVLLYKVGLGFITRFFYRGVFISDDTLFRQDILWNKPQIRFMLALLPCQVLGVIFATLLTDTVTDSSFLKLTMQGTAGAFVAFTSYINFRGKKKEVTTAPAARRPGNGFVLQTLGGSTIEIDNPTRGIFICGGAGSGKSKSIIEPIIQQSGENGFTGLVYDFKFPVLASEVNGAYQGSRVKTWFVNFTDLAYSHQINPVSPKVITNASYAREAAKTILSNIDFKASQKRDFWIQSSEAILTSAIWYLRNNHPQYCTLPHVIALVLKHEPKELIRLFQQDQQVKAIIASVASGSESENQLAGVFASIQNYLSTLATPEIFWVLSGDEVPLDLNNPENPGILTVGNDPTLSATLSPVISLIVSMAAKQMNQQGKEKSIILLDEAPTLFIPNFQQIPSTARSNKIATIYSVQDIAQMQGMIGREETEMIISNLGTHFYGRSTNIATAERISKLFGKMDVEYTGSNKSRSEDRNSYGQSTTIQQRERLTPSQVLGFRAGEFCGIVAEGNVYEFQDILREQESLGLSLQKIRTAPDINATYARINKELETLV</sequence>
<dbReference type="EMBL" id="SMFL01000020">
    <property type="protein sequence ID" value="TDE09365.1"/>
    <property type="molecule type" value="Genomic_DNA"/>
</dbReference>